<accession>A0A2T0LWW9</accession>
<feature type="transmembrane region" description="Helical" evidence="2">
    <location>
        <begin position="28"/>
        <end position="47"/>
    </location>
</feature>
<evidence type="ECO:0000256" key="2">
    <source>
        <dbReference type="SAM" id="Phobius"/>
    </source>
</evidence>
<dbReference type="EMBL" id="PVNH01000004">
    <property type="protein sequence ID" value="PRX48497.1"/>
    <property type="molecule type" value="Genomic_DNA"/>
</dbReference>
<reference evidence="3 4" key="1">
    <citation type="submission" date="2018-03" db="EMBL/GenBank/DDBJ databases">
        <title>Genomic Encyclopedia of Type Strains, Phase III (KMG-III): the genomes of soil and plant-associated and newly described type strains.</title>
        <authorList>
            <person name="Whitman W."/>
        </authorList>
    </citation>
    <scope>NUCLEOTIDE SEQUENCE [LARGE SCALE GENOMIC DNA]</scope>
    <source>
        <strain evidence="3 4">CGMCC 4.7125</strain>
    </source>
</reference>
<name>A0A2T0LWW9_9PSEU</name>
<gene>
    <name evidence="3" type="ORF">B0I33_104314</name>
</gene>
<dbReference type="Proteomes" id="UP000238362">
    <property type="component" value="Unassembled WGS sequence"/>
</dbReference>
<evidence type="ECO:0000256" key="1">
    <source>
        <dbReference type="SAM" id="MobiDB-lite"/>
    </source>
</evidence>
<keyword evidence="4" id="KW-1185">Reference proteome</keyword>
<organism evidence="3 4">
    <name type="scientific">Prauserella shujinwangii</name>
    <dbReference type="NCBI Taxonomy" id="1453103"/>
    <lineage>
        <taxon>Bacteria</taxon>
        <taxon>Bacillati</taxon>
        <taxon>Actinomycetota</taxon>
        <taxon>Actinomycetes</taxon>
        <taxon>Pseudonocardiales</taxon>
        <taxon>Pseudonocardiaceae</taxon>
        <taxon>Prauserella</taxon>
    </lineage>
</organism>
<comment type="caution">
    <text evidence="3">The sequence shown here is derived from an EMBL/GenBank/DDBJ whole genome shotgun (WGS) entry which is preliminary data.</text>
</comment>
<dbReference type="AlphaFoldDB" id="A0A2T0LWW9"/>
<feature type="transmembrane region" description="Helical" evidence="2">
    <location>
        <begin position="52"/>
        <end position="70"/>
    </location>
</feature>
<protein>
    <submittedName>
        <fullName evidence="3">Uncharacterized protein</fullName>
    </submittedName>
</protein>
<dbReference type="RefSeq" id="WP_106178578.1">
    <property type="nucleotide sequence ID" value="NZ_PVNH01000004.1"/>
</dbReference>
<keyword evidence="2" id="KW-0812">Transmembrane</keyword>
<evidence type="ECO:0000313" key="4">
    <source>
        <dbReference type="Proteomes" id="UP000238362"/>
    </source>
</evidence>
<keyword evidence="2" id="KW-1133">Transmembrane helix</keyword>
<keyword evidence="2" id="KW-0472">Membrane</keyword>
<sequence length="103" mass="10382">MGGVTQPAQRPPLGNGVSAGPASDAKTFVAAALLTFAAGMIVLIGYVMAGGFGGFLGLIGAVFAVVWWRSLHEKVFPRDLPAQSVVGLAVAAAVLFGLVVLMA</sequence>
<evidence type="ECO:0000313" key="3">
    <source>
        <dbReference type="EMBL" id="PRX48497.1"/>
    </source>
</evidence>
<proteinExistence type="predicted"/>
<feature type="region of interest" description="Disordered" evidence="1">
    <location>
        <begin position="1"/>
        <end position="21"/>
    </location>
</feature>
<feature type="transmembrane region" description="Helical" evidence="2">
    <location>
        <begin position="82"/>
        <end position="102"/>
    </location>
</feature>